<dbReference type="NCBIfam" id="NF004041">
    <property type="entry name" value="PRK05541.1"/>
    <property type="match status" value="1"/>
</dbReference>
<accession>A0A0F9S0M6</accession>
<name>A0A0F9S0M6_9ZZZZ</name>
<evidence type="ECO:0000256" key="2">
    <source>
        <dbReference type="ARBA" id="ARBA00022679"/>
    </source>
</evidence>
<sequence length="169" mass="19595">MVIWLIGMSGAGKTCIGKALYKKIKKKHINSVFIDGDDIRNIMNQDLGYTTEDRKKNADRICRLCKWLESQGIIVICSILSIFHESQEWNRKNYSHYFEVFIDVPFEILKTRDNKNIYSMALQGEIKNVVGVDIKFKPPQEPDLVIKNDQELETFEQLANEIIKNIKGL</sequence>
<evidence type="ECO:0000256" key="3">
    <source>
        <dbReference type="ARBA" id="ARBA00022741"/>
    </source>
</evidence>
<comment type="caution">
    <text evidence="6">The sequence shown here is derived from an EMBL/GenBank/DDBJ whole genome shotgun (WGS) entry which is preliminary data.</text>
</comment>
<dbReference type="InterPro" id="IPR002891">
    <property type="entry name" value="APS"/>
</dbReference>
<dbReference type="InterPro" id="IPR027417">
    <property type="entry name" value="P-loop_NTPase"/>
</dbReference>
<organism evidence="6">
    <name type="scientific">marine sediment metagenome</name>
    <dbReference type="NCBI Taxonomy" id="412755"/>
    <lineage>
        <taxon>unclassified sequences</taxon>
        <taxon>metagenomes</taxon>
        <taxon>ecological metagenomes</taxon>
    </lineage>
</organism>
<reference evidence="6" key="1">
    <citation type="journal article" date="2015" name="Nature">
        <title>Complex archaea that bridge the gap between prokaryotes and eukaryotes.</title>
        <authorList>
            <person name="Spang A."/>
            <person name="Saw J.H."/>
            <person name="Jorgensen S.L."/>
            <person name="Zaremba-Niedzwiedzka K."/>
            <person name="Martijn J."/>
            <person name="Lind A.E."/>
            <person name="van Eijk R."/>
            <person name="Schleper C."/>
            <person name="Guy L."/>
            <person name="Ettema T.J."/>
        </authorList>
    </citation>
    <scope>NUCLEOTIDE SEQUENCE</scope>
</reference>
<evidence type="ECO:0000313" key="6">
    <source>
        <dbReference type="EMBL" id="KKN62290.1"/>
    </source>
</evidence>
<dbReference type="InterPro" id="IPR050512">
    <property type="entry name" value="Sulf_AdTrans/APS_kinase"/>
</dbReference>
<keyword evidence="2" id="KW-0808">Transferase</keyword>
<dbReference type="GO" id="GO:0004020">
    <property type="term" value="F:adenylylsulfate kinase activity"/>
    <property type="evidence" value="ECO:0007669"/>
    <property type="project" value="InterPro"/>
</dbReference>
<dbReference type="InterPro" id="IPR059117">
    <property type="entry name" value="APS_kinase_dom"/>
</dbReference>
<evidence type="ECO:0000259" key="5">
    <source>
        <dbReference type="Pfam" id="PF01583"/>
    </source>
</evidence>
<proteinExistence type="predicted"/>
<gene>
    <name evidence="6" type="ORF">LCGC14_0513500</name>
</gene>
<dbReference type="GO" id="GO:0005524">
    <property type="term" value="F:ATP binding"/>
    <property type="evidence" value="ECO:0007669"/>
    <property type="project" value="InterPro"/>
</dbReference>
<dbReference type="SUPFAM" id="SSF52540">
    <property type="entry name" value="P-loop containing nucleoside triphosphate hydrolases"/>
    <property type="match status" value="1"/>
</dbReference>
<dbReference type="EC" id="2.7.1.25" evidence="1"/>
<evidence type="ECO:0000256" key="4">
    <source>
        <dbReference type="ARBA" id="ARBA00022840"/>
    </source>
</evidence>
<evidence type="ECO:0000256" key="1">
    <source>
        <dbReference type="ARBA" id="ARBA00012121"/>
    </source>
</evidence>
<protein>
    <recommendedName>
        <fullName evidence="1">adenylyl-sulfate kinase</fullName>
        <ecNumber evidence="1">2.7.1.25</ecNumber>
    </recommendedName>
</protein>
<dbReference type="AlphaFoldDB" id="A0A0F9S0M6"/>
<dbReference type="Gene3D" id="3.40.50.300">
    <property type="entry name" value="P-loop containing nucleotide triphosphate hydrolases"/>
    <property type="match status" value="1"/>
</dbReference>
<dbReference type="PANTHER" id="PTHR42700:SF1">
    <property type="entry name" value="SULFATE ADENYLYLTRANSFERASE"/>
    <property type="match status" value="1"/>
</dbReference>
<dbReference type="GO" id="GO:0005737">
    <property type="term" value="C:cytoplasm"/>
    <property type="evidence" value="ECO:0007669"/>
    <property type="project" value="TreeGrafter"/>
</dbReference>
<dbReference type="PANTHER" id="PTHR42700">
    <property type="entry name" value="SULFATE ADENYLYLTRANSFERASE"/>
    <property type="match status" value="1"/>
</dbReference>
<dbReference type="GO" id="GO:0019379">
    <property type="term" value="P:sulfate assimilation, phosphoadenylyl sulfate reduction by phosphoadenylyl-sulfate reductase (thioredoxin)"/>
    <property type="evidence" value="ECO:0007669"/>
    <property type="project" value="TreeGrafter"/>
</dbReference>
<dbReference type="CDD" id="cd02027">
    <property type="entry name" value="APSK"/>
    <property type="match status" value="1"/>
</dbReference>
<feature type="domain" description="APS kinase" evidence="5">
    <location>
        <begin position="1"/>
        <end position="147"/>
    </location>
</feature>
<dbReference type="NCBIfam" id="TIGR00455">
    <property type="entry name" value="apsK"/>
    <property type="match status" value="1"/>
</dbReference>
<keyword evidence="4" id="KW-0067">ATP-binding</keyword>
<dbReference type="GO" id="GO:0004781">
    <property type="term" value="F:sulfate adenylyltransferase (ATP) activity"/>
    <property type="evidence" value="ECO:0007669"/>
    <property type="project" value="TreeGrafter"/>
</dbReference>
<keyword evidence="3" id="KW-0547">Nucleotide-binding</keyword>
<dbReference type="Pfam" id="PF01583">
    <property type="entry name" value="APS_kinase"/>
    <property type="match status" value="1"/>
</dbReference>
<dbReference type="EMBL" id="LAZR01000630">
    <property type="protein sequence ID" value="KKN62290.1"/>
    <property type="molecule type" value="Genomic_DNA"/>
</dbReference>
<dbReference type="GO" id="GO:0010134">
    <property type="term" value="P:sulfate assimilation via adenylyl sulfate reduction"/>
    <property type="evidence" value="ECO:0007669"/>
    <property type="project" value="TreeGrafter"/>
</dbReference>